<protein>
    <submittedName>
        <fullName evidence="2">Uncharacterized protein</fullName>
    </submittedName>
</protein>
<reference evidence="3" key="1">
    <citation type="submission" date="2017-12" db="EMBL/GenBank/DDBJ databases">
        <title>FDA dAtabase for Regulatory Grade micrObial Sequences (FDA-ARGOS): Supporting development and validation of Infectious Disease Dx tests.</title>
        <authorList>
            <person name="Hoffmann M."/>
            <person name="Allard M."/>
            <person name="Evans P."/>
            <person name="Brown E."/>
            <person name="Tallon L.J."/>
            <person name="Sadzewicz L."/>
            <person name="Sengamalay N."/>
            <person name="Ott S."/>
            <person name="Godinez A."/>
            <person name="Nagaraj S."/>
            <person name="Vavikolanu K."/>
            <person name="Aluvathingal J."/>
            <person name="Nadendla S."/>
            <person name="Hobson J."/>
            <person name="Sichtig H."/>
        </authorList>
    </citation>
    <scope>NUCLEOTIDE SEQUENCE [LARGE SCALE GENOMIC DNA]</scope>
    <source>
        <strain evidence="3">LMG 3418</strain>
    </source>
</reference>
<keyword evidence="1" id="KW-0472">Membrane</keyword>
<sequence>MTRKSIEAGDVIVTSGNIFLWVATGSKWSHVAMAINSHEVIEAIPEEGVTIRTIKNCVSGSKEAYVYQRPQSQENYEKKLQESIGDFLGKKYNYRRALYSGITNPIRNVSIFTILLSMVGYYLSSVYLPELTYDVPLLGYYLLTEIFLTIIILSIVVTIPMAYLAGMSQFFYKVSTKLGLPKLLVNNMTDQFCSQLVEELDDKIGGELSFKKRRFFESRPKDIVKILDALGWEKVKIYDVKQDNKKSVLVQR</sequence>
<feature type="transmembrane region" description="Helical" evidence="1">
    <location>
        <begin position="140"/>
        <end position="165"/>
    </location>
</feature>
<feature type="transmembrane region" description="Helical" evidence="1">
    <location>
        <begin position="109"/>
        <end position="128"/>
    </location>
</feature>
<dbReference type="Proteomes" id="UP000237665">
    <property type="component" value="Chromosome 1"/>
</dbReference>
<proteinExistence type="predicted"/>
<dbReference type="SUPFAM" id="SSF90112">
    <property type="entry name" value="Neurotransmitter-gated ion-channel transmembrane pore"/>
    <property type="match status" value="1"/>
</dbReference>
<accession>A0ABN5HHS7</accession>
<keyword evidence="3" id="KW-1185">Reference proteome</keyword>
<dbReference type="RefSeq" id="WP_069486217.1">
    <property type="nucleotide sequence ID" value="NZ_CP014134.1"/>
</dbReference>
<evidence type="ECO:0000313" key="2">
    <source>
        <dbReference type="EMBL" id="AVH25896.1"/>
    </source>
</evidence>
<dbReference type="InterPro" id="IPR036719">
    <property type="entry name" value="Neuro-gated_channel_TM_sf"/>
</dbReference>
<keyword evidence="1" id="KW-0812">Transmembrane</keyword>
<dbReference type="EMBL" id="CP014134">
    <property type="protein sequence ID" value="AVH25896.1"/>
    <property type="molecule type" value="Genomic_DNA"/>
</dbReference>
<dbReference type="Pfam" id="PF05708">
    <property type="entry name" value="Peptidase_C92"/>
    <property type="match status" value="1"/>
</dbReference>
<keyword evidence="1" id="KW-1133">Transmembrane helix</keyword>
<gene>
    <name evidence="2" type="ORF">AL468_01065</name>
</gene>
<dbReference type="InterPro" id="IPR024453">
    <property type="entry name" value="Peptidase_C92"/>
</dbReference>
<dbReference type="Gene3D" id="3.90.1720.10">
    <property type="entry name" value="endopeptidase domain like (from Nostoc punctiforme)"/>
    <property type="match status" value="1"/>
</dbReference>
<organism evidence="2 3">
    <name type="scientific">Vibrio diabolicus</name>
    <dbReference type="NCBI Taxonomy" id="50719"/>
    <lineage>
        <taxon>Bacteria</taxon>
        <taxon>Pseudomonadati</taxon>
        <taxon>Pseudomonadota</taxon>
        <taxon>Gammaproteobacteria</taxon>
        <taxon>Vibrionales</taxon>
        <taxon>Vibrionaceae</taxon>
        <taxon>Vibrio</taxon>
        <taxon>Vibrio diabolicus subgroup</taxon>
    </lineage>
</organism>
<evidence type="ECO:0000256" key="1">
    <source>
        <dbReference type="SAM" id="Phobius"/>
    </source>
</evidence>
<dbReference type="InterPro" id="IPR038765">
    <property type="entry name" value="Papain-like_cys_pep_sf"/>
</dbReference>
<name>A0ABN5HHS7_9VIBR</name>
<dbReference type="SUPFAM" id="SSF54001">
    <property type="entry name" value="Cysteine proteinases"/>
    <property type="match status" value="1"/>
</dbReference>
<evidence type="ECO:0000313" key="3">
    <source>
        <dbReference type="Proteomes" id="UP000237665"/>
    </source>
</evidence>